<reference evidence="1 2" key="1">
    <citation type="journal article" date="2015" name="Genome Announc.">
        <title>Genome Sequence of Mushroom Soft-Rot Pathogen Janthinobacterium agaricidamnosum.</title>
        <authorList>
            <person name="Graupner K."/>
            <person name="Lackner G."/>
            <person name="Hertweck C."/>
        </authorList>
    </citation>
    <scope>NUCLEOTIDE SEQUENCE [LARGE SCALE GENOMIC DNA]</scope>
    <source>
        <strain evidence="2">NBRC 102515 / DSM 9628</strain>
    </source>
</reference>
<protein>
    <submittedName>
        <fullName evidence="1">Uncharacterized protein</fullName>
    </submittedName>
</protein>
<dbReference type="KEGG" id="jag:GJA_2231"/>
<dbReference type="STRING" id="1349767.GJA_2231"/>
<dbReference type="AlphaFoldDB" id="W0V4R6"/>
<accession>W0V4R6</accession>
<organism evidence="1 2">
    <name type="scientific">Janthinobacterium agaricidamnosum NBRC 102515 = DSM 9628</name>
    <dbReference type="NCBI Taxonomy" id="1349767"/>
    <lineage>
        <taxon>Bacteria</taxon>
        <taxon>Pseudomonadati</taxon>
        <taxon>Pseudomonadota</taxon>
        <taxon>Betaproteobacteria</taxon>
        <taxon>Burkholderiales</taxon>
        <taxon>Oxalobacteraceae</taxon>
        <taxon>Janthinobacterium</taxon>
    </lineage>
</organism>
<evidence type="ECO:0000313" key="2">
    <source>
        <dbReference type="Proteomes" id="UP000027604"/>
    </source>
</evidence>
<name>W0V4R6_9BURK</name>
<gene>
    <name evidence="1" type="ORF">GJA_2231</name>
</gene>
<keyword evidence="2" id="KW-1185">Reference proteome</keyword>
<dbReference type="Proteomes" id="UP000027604">
    <property type="component" value="Chromosome I"/>
</dbReference>
<dbReference type="HOGENOM" id="CLU_3271315_0_0_4"/>
<sequence length="41" mass="4523">MKSRNHADSGVPRRRLLLQVSGSQLYFCQSNDTIKVGSCAV</sequence>
<dbReference type="EMBL" id="HG322949">
    <property type="protein sequence ID" value="CDG82866.1"/>
    <property type="molecule type" value="Genomic_DNA"/>
</dbReference>
<evidence type="ECO:0000313" key="1">
    <source>
        <dbReference type="EMBL" id="CDG82866.1"/>
    </source>
</evidence>
<proteinExistence type="predicted"/>